<dbReference type="AlphaFoldDB" id="A0A1W2BI78"/>
<proteinExistence type="predicted"/>
<feature type="domain" description="IrrE N-terminal-like" evidence="1">
    <location>
        <begin position="30"/>
        <end position="162"/>
    </location>
</feature>
<organism evidence="2 3">
    <name type="scientific">Cellulophaga tyrosinoxydans</name>
    <dbReference type="NCBI Taxonomy" id="504486"/>
    <lineage>
        <taxon>Bacteria</taxon>
        <taxon>Pseudomonadati</taxon>
        <taxon>Bacteroidota</taxon>
        <taxon>Flavobacteriia</taxon>
        <taxon>Flavobacteriales</taxon>
        <taxon>Flavobacteriaceae</taxon>
        <taxon>Cellulophaga</taxon>
    </lineage>
</organism>
<evidence type="ECO:0000313" key="2">
    <source>
        <dbReference type="EMBL" id="SMC72659.1"/>
    </source>
</evidence>
<dbReference type="InterPro" id="IPR052345">
    <property type="entry name" value="Rad_response_metalloprotease"/>
</dbReference>
<dbReference type="EMBL" id="FWXO01000004">
    <property type="protein sequence ID" value="SMC72659.1"/>
    <property type="molecule type" value="Genomic_DNA"/>
</dbReference>
<dbReference type="OrthoDB" id="9794834at2"/>
<dbReference type="Proteomes" id="UP000192360">
    <property type="component" value="Unassembled WGS sequence"/>
</dbReference>
<reference evidence="2 3" key="1">
    <citation type="submission" date="2017-04" db="EMBL/GenBank/DDBJ databases">
        <authorList>
            <person name="Afonso C.L."/>
            <person name="Miller P.J."/>
            <person name="Scott M.A."/>
            <person name="Spackman E."/>
            <person name="Goraichik I."/>
            <person name="Dimitrov K.M."/>
            <person name="Suarez D.L."/>
            <person name="Swayne D.E."/>
        </authorList>
    </citation>
    <scope>NUCLEOTIDE SEQUENCE [LARGE SCALE GENOMIC DNA]</scope>
    <source>
        <strain evidence="2 3">DSM 21164</strain>
    </source>
</reference>
<dbReference type="RefSeq" id="WP_084061757.1">
    <property type="nucleotide sequence ID" value="NZ_FWXO01000004.1"/>
</dbReference>
<dbReference type="InterPro" id="IPR010359">
    <property type="entry name" value="IrrE_HExxH"/>
</dbReference>
<dbReference type="Pfam" id="PF06114">
    <property type="entry name" value="Peptidase_M78"/>
    <property type="match status" value="1"/>
</dbReference>
<keyword evidence="3" id="KW-1185">Reference proteome</keyword>
<name>A0A1W2BI78_9FLAO</name>
<accession>A0A1W2BI78</accession>
<dbReference type="PANTHER" id="PTHR43236:SF2">
    <property type="entry name" value="BLL0069 PROTEIN"/>
    <property type="match status" value="1"/>
</dbReference>
<gene>
    <name evidence="2" type="ORF">SAMN05660703_2426</name>
</gene>
<dbReference type="Gene3D" id="1.10.10.2910">
    <property type="match status" value="1"/>
</dbReference>
<dbReference type="PANTHER" id="PTHR43236">
    <property type="entry name" value="ANTITOXIN HIGA1"/>
    <property type="match status" value="1"/>
</dbReference>
<evidence type="ECO:0000259" key="1">
    <source>
        <dbReference type="Pfam" id="PF06114"/>
    </source>
</evidence>
<dbReference type="STRING" id="504486.SAMN05660703_2426"/>
<evidence type="ECO:0000313" key="3">
    <source>
        <dbReference type="Proteomes" id="UP000192360"/>
    </source>
</evidence>
<sequence length="171" mass="19370">MIFNYIEEKTVNILKEFDLLKSPINVNKLAKKLGVGVEASNFNDDVSGLFVIKDDKPYIAFNLNQSNKRRRFTIAHELGHFVLHSKSKSLFIDKNKSIMYRNSESSTGEILKEREANAFAAALLMPIPLILEEAKNLNGDDIIEKLASKFNVSTQAMSFRLSNLGYDFGMF</sequence>
<protein>
    <recommendedName>
        <fullName evidence="1">IrrE N-terminal-like domain-containing protein</fullName>
    </recommendedName>
</protein>